<dbReference type="EMBL" id="OU594942">
    <property type="protein sequence ID" value="CAG9277936.1"/>
    <property type="molecule type" value="Genomic_DNA"/>
</dbReference>
<dbReference type="AlphaFoldDB" id="A0A8J9SEP0"/>
<protein>
    <submittedName>
        <fullName evidence="1">Uncharacterized protein</fullName>
    </submittedName>
</protein>
<accession>A0A8J9SEP0</accession>
<gene>
    <name evidence="1" type="ORF">PTTT1_LOCUS5345</name>
</gene>
<reference evidence="1" key="1">
    <citation type="submission" date="2022-02" db="EMBL/GenBank/DDBJ databases">
        <authorList>
            <person name="Giguere J D."/>
        </authorList>
    </citation>
    <scope>NUCLEOTIDE SEQUENCE</scope>
    <source>
        <strain evidence="1">CCAP 1055/1</strain>
    </source>
</reference>
<organism evidence="1">
    <name type="scientific">Phaeodactylum tricornutum</name>
    <name type="common">Diatom</name>
    <dbReference type="NCBI Taxonomy" id="2850"/>
    <lineage>
        <taxon>Eukaryota</taxon>
        <taxon>Sar</taxon>
        <taxon>Stramenopiles</taxon>
        <taxon>Ochrophyta</taxon>
        <taxon>Bacillariophyta</taxon>
        <taxon>Bacillariophyceae</taxon>
        <taxon>Bacillariophycidae</taxon>
        <taxon>Naviculales</taxon>
        <taxon>Phaeodactylaceae</taxon>
        <taxon>Phaeodactylum</taxon>
    </lineage>
</organism>
<proteinExistence type="predicted"/>
<dbReference type="Proteomes" id="UP000836788">
    <property type="component" value="Chromosome 1"/>
</dbReference>
<evidence type="ECO:0000313" key="1">
    <source>
        <dbReference type="EMBL" id="CAG9277936.1"/>
    </source>
</evidence>
<name>A0A8J9SEP0_PHATR</name>
<sequence>MSHAEHGEVCDDSPLLELNPVEFAPFKNVNEFLIGFCRPRQSLSSVPDGNTQILVDDSASQSSSYKISPSSRGLEAVINVHPYTNLKRALHYGFCDPTELVGDERKSATNRSINSGVTTQTIDSGDISSITAVPDEQEDDEDEQSGIIFTHPGTGRAIRVYKALEVFVLTIAVLIFAFRTLRKLNVPIGIELKTRIDEDEPSFYFSFS</sequence>